<accession>A0AAN9SZX5</accession>
<reference evidence="1 2" key="1">
    <citation type="submission" date="2024-01" db="EMBL/GenBank/DDBJ databases">
        <title>The genomes of 5 underutilized Papilionoideae crops provide insights into root nodulation and disease resistanc.</title>
        <authorList>
            <person name="Jiang F."/>
        </authorList>
    </citation>
    <scope>NUCLEOTIDE SEQUENCE [LARGE SCALE GENOMIC DNA]</scope>
    <source>
        <strain evidence="1">DUOXIRENSHENG_FW03</strain>
        <tissue evidence="1">Leaves</tissue>
    </source>
</reference>
<dbReference type="EMBL" id="JAYMYS010000001">
    <property type="protein sequence ID" value="KAK7411334.1"/>
    <property type="molecule type" value="Genomic_DNA"/>
</dbReference>
<proteinExistence type="predicted"/>
<sequence length="100" mass="11063">MRKEQGGGLEVLEERLVNVEFEYLFGKPGAKRGRPCKGGPKGRNLAKFDILSKSTKVTSKLNTFCSIGLGENPGTWVVASRMKELGERLGLFYTNNNDII</sequence>
<comment type="caution">
    <text evidence="1">The sequence shown here is derived from an EMBL/GenBank/DDBJ whole genome shotgun (WGS) entry which is preliminary data.</text>
</comment>
<organism evidence="1 2">
    <name type="scientific">Psophocarpus tetragonolobus</name>
    <name type="common">Winged bean</name>
    <name type="synonym">Dolichos tetragonolobus</name>
    <dbReference type="NCBI Taxonomy" id="3891"/>
    <lineage>
        <taxon>Eukaryota</taxon>
        <taxon>Viridiplantae</taxon>
        <taxon>Streptophyta</taxon>
        <taxon>Embryophyta</taxon>
        <taxon>Tracheophyta</taxon>
        <taxon>Spermatophyta</taxon>
        <taxon>Magnoliopsida</taxon>
        <taxon>eudicotyledons</taxon>
        <taxon>Gunneridae</taxon>
        <taxon>Pentapetalae</taxon>
        <taxon>rosids</taxon>
        <taxon>fabids</taxon>
        <taxon>Fabales</taxon>
        <taxon>Fabaceae</taxon>
        <taxon>Papilionoideae</taxon>
        <taxon>50 kb inversion clade</taxon>
        <taxon>NPAAA clade</taxon>
        <taxon>indigoferoid/millettioid clade</taxon>
        <taxon>Phaseoleae</taxon>
        <taxon>Psophocarpus</taxon>
    </lineage>
</organism>
<keyword evidence="2" id="KW-1185">Reference proteome</keyword>
<dbReference type="Proteomes" id="UP001386955">
    <property type="component" value="Unassembled WGS sequence"/>
</dbReference>
<protein>
    <submittedName>
        <fullName evidence="1">Uncharacterized protein</fullName>
    </submittedName>
</protein>
<dbReference type="AlphaFoldDB" id="A0AAN9SZX5"/>
<gene>
    <name evidence="1" type="ORF">VNO78_02767</name>
</gene>
<evidence type="ECO:0000313" key="1">
    <source>
        <dbReference type="EMBL" id="KAK7411334.1"/>
    </source>
</evidence>
<name>A0AAN9SZX5_PSOTE</name>
<evidence type="ECO:0000313" key="2">
    <source>
        <dbReference type="Proteomes" id="UP001386955"/>
    </source>
</evidence>